<feature type="compositionally biased region" description="Basic and acidic residues" evidence="9">
    <location>
        <begin position="189"/>
        <end position="200"/>
    </location>
</feature>
<feature type="domain" description="SH3" evidence="10">
    <location>
        <begin position="787"/>
        <end position="845"/>
    </location>
</feature>
<dbReference type="GO" id="GO:0098974">
    <property type="term" value="P:postsynaptic actin cytoskeleton organization"/>
    <property type="evidence" value="ECO:0007669"/>
    <property type="project" value="TreeGrafter"/>
</dbReference>
<dbReference type="STRING" id="1676925.ENSPKIP00000030356"/>
<reference evidence="12" key="1">
    <citation type="submission" date="2025-08" db="UniProtKB">
        <authorList>
            <consortium name="Ensembl"/>
        </authorList>
    </citation>
    <scope>IDENTIFICATION</scope>
</reference>
<dbReference type="InterPro" id="IPR002108">
    <property type="entry name" value="ADF-H"/>
</dbReference>
<dbReference type="GO" id="GO:0045211">
    <property type="term" value="C:postsynaptic membrane"/>
    <property type="evidence" value="ECO:0007669"/>
    <property type="project" value="TreeGrafter"/>
</dbReference>
<accession>A0A3B3SK02</accession>
<keyword evidence="4" id="KW-0963">Cytoplasm</keyword>
<dbReference type="KEGG" id="pki:111847280"/>
<evidence type="ECO:0000256" key="9">
    <source>
        <dbReference type="SAM" id="MobiDB-lite"/>
    </source>
</evidence>
<evidence type="ECO:0000256" key="3">
    <source>
        <dbReference type="ARBA" id="ARBA00022443"/>
    </source>
</evidence>
<dbReference type="AlphaFoldDB" id="A0A3B3SK02"/>
<evidence type="ECO:0000256" key="6">
    <source>
        <dbReference type="ARBA" id="ARBA00023203"/>
    </source>
</evidence>
<evidence type="ECO:0000256" key="4">
    <source>
        <dbReference type="ARBA" id="ARBA00022490"/>
    </source>
</evidence>
<evidence type="ECO:0000259" key="10">
    <source>
        <dbReference type="PROSITE" id="PS50002"/>
    </source>
</evidence>
<dbReference type="PRINTS" id="PR00452">
    <property type="entry name" value="SH3DOMAIN"/>
</dbReference>
<name>A0A3B3SK02_9TELE</name>
<comment type="subcellular location">
    <subcellularLocation>
        <location evidence="1">Cytoplasm</location>
        <location evidence="1">Cytoskeleton</location>
    </subcellularLocation>
</comment>
<keyword evidence="6" id="KW-0009">Actin-binding</keyword>
<feature type="compositionally biased region" description="Polar residues" evidence="9">
    <location>
        <begin position="345"/>
        <end position="376"/>
    </location>
</feature>
<dbReference type="Proteomes" id="UP000261540">
    <property type="component" value="Unplaced"/>
</dbReference>
<keyword evidence="3 8" id="KW-0728">SH3 domain</keyword>
<feature type="region of interest" description="Disordered" evidence="9">
    <location>
        <begin position="280"/>
        <end position="476"/>
    </location>
</feature>
<dbReference type="FunFam" id="2.30.30.40:FF:000046">
    <property type="entry name" value="Drebrin-like protein isoform B"/>
    <property type="match status" value="1"/>
</dbReference>
<dbReference type="GO" id="GO:0014069">
    <property type="term" value="C:postsynaptic density"/>
    <property type="evidence" value="ECO:0007669"/>
    <property type="project" value="TreeGrafter"/>
</dbReference>
<dbReference type="PROSITE" id="PS50002">
    <property type="entry name" value="SH3"/>
    <property type="match status" value="1"/>
</dbReference>
<dbReference type="GO" id="GO:0005884">
    <property type="term" value="C:actin filament"/>
    <property type="evidence" value="ECO:0007669"/>
    <property type="project" value="TreeGrafter"/>
</dbReference>
<dbReference type="Pfam" id="PF00241">
    <property type="entry name" value="Cofilin_ADF"/>
    <property type="match status" value="1"/>
</dbReference>
<evidence type="ECO:0000256" key="1">
    <source>
        <dbReference type="ARBA" id="ARBA00004245"/>
    </source>
</evidence>
<comment type="similarity">
    <text evidence="2">Belongs to the ABP1 family.</text>
</comment>
<evidence type="ECO:0000313" key="13">
    <source>
        <dbReference type="Proteomes" id="UP000261540"/>
    </source>
</evidence>
<dbReference type="GO" id="GO:0061003">
    <property type="term" value="P:positive regulation of dendritic spine morphogenesis"/>
    <property type="evidence" value="ECO:0007669"/>
    <property type="project" value="TreeGrafter"/>
</dbReference>
<dbReference type="PANTHER" id="PTHR10829:SF9">
    <property type="entry name" value="ADF-H DOMAIN-CONTAINING PROTEIN"/>
    <property type="match status" value="1"/>
</dbReference>
<feature type="compositionally biased region" description="Low complexity" evidence="9">
    <location>
        <begin position="433"/>
        <end position="456"/>
    </location>
</feature>
<dbReference type="Gene3D" id="3.40.20.10">
    <property type="entry name" value="Severin"/>
    <property type="match status" value="1"/>
</dbReference>
<feature type="domain" description="ADF-H" evidence="11">
    <location>
        <begin position="5"/>
        <end position="133"/>
    </location>
</feature>
<keyword evidence="13" id="KW-1185">Reference proteome</keyword>
<feature type="region of interest" description="Disordered" evidence="9">
    <location>
        <begin position="236"/>
        <end position="263"/>
    </location>
</feature>
<dbReference type="OrthoDB" id="5971719at2759"/>
<dbReference type="InterPro" id="IPR036028">
    <property type="entry name" value="SH3-like_dom_sf"/>
</dbReference>
<dbReference type="GO" id="GO:0030027">
    <property type="term" value="C:lamellipodium"/>
    <property type="evidence" value="ECO:0007669"/>
    <property type="project" value="TreeGrafter"/>
</dbReference>
<feature type="compositionally biased region" description="Low complexity" evidence="9">
    <location>
        <begin position="333"/>
        <end position="344"/>
    </location>
</feature>
<feature type="region of interest" description="Disordered" evidence="9">
    <location>
        <begin position="180"/>
        <end position="200"/>
    </location>
</feature>
<dbReference type="GO" id="GO:0030427">
    <property type="term" value="C:site of polarized growth"/>
    <property type="evidence" value="ECO:0007669"/>
    <property type="project" value="TreeGrafter"/>
</dbReference>
<evidence type="ECO:0000256" key="2">
    <source>
        <dbReference type="ARBA" id="ARBA00011039"/>
    </source>
</evidence>
<dbReference type="CDD" id="cd11960">
    <property type="entry name" value="SH3_Abp1_eu"/>
    <property type="match status" value="1"/>
</dbReference>
<dbReference type="GO" id="GO:0045773">
    <property type="term" value="P:positive regulation of axon extension"/>
    <property type="evidence" value="ECO:0007669"/>
    <property type="project" value="TreeGrafter"/>
</dbReference>
<dbReference type="InterPro" id="IPR035717">
    <property type="entry name" value="Drebrin-like_SH3"/>
</dbReference>
<dbReference type="SUPFAM" id="SSF50044">
    <property type="entry name" value="SH3-domain"/>
    <property type="match status" value="1"/>
</dbReference>
<dbReference type="Pfam" id="PF00018">
    <property type="entry name" value="SH3_1"/>
    <property type="match status" value="1"/>
</dbReference>
<dbReference type="SMART" id="SM00326">
    <property type="entry name" value="SH3"/>
    <property type="match status" value="1"/>
</dbReference>
<dbReference type="PANTHER" id="PTHR10829">
    <property type="entry name" value="CORTACTIN AND DREBRIN"/>
    <property type="match status" value="1"/>
</dbReference>
<keyword evidence="7" id="KW-0206">Cytoskeleton</keyword>
<dbReference type="Ensembl" id="ENSPKIT00000011172.1">
    <property type="protein sequence ID" value="ENSPKIP00000030356.1"/>
    <property type="gene ID" value="ENSPKIG00000011239.1"/>
</dbReference>
<dbReference type="GeneTree" id="ENSGT00940000166263"/>
<dbReference type="CDD" id="cd11281">
    <property type="entry name" value="ADF_drebrin_like"/>
    <property type="match status" value="1"/>
</dbReference>
<proteinExistence type="inferred from homology"/>
<dbReference type="InterPro" id="IPR029006">
    <property type="entry name" value="ADF-H/Gelsolin-like_dom_sf"/>
</dbReference>
<dbReference type="GO" id="GO:0030833">
    <property type="term" value="P:regulation of actin filament polymerization"/>
    <property type="evidence" value="ECO:0007669"/>
    <property type="project" value="TreeGrafter"/>
</dbReference>
<dbReference type="GO" id="GO:0051015">
    <property type="term" value="F:actin filament binding"/>
    <property type="evidence" value="ECO:0007669"/>
    <property type="project" value="TreeGrafter"/>
</dbReference>
<evidence type="ECO:0000313" key="12">
    <source>
        <dbReference type="Ensembl" id="ENSPKIP00000030356.1"/>
    </source>
</evidence>
<reference evidence="12" key="2">
    <citation type="submission" date="2025-09" db="UniProtKB">
        <authorList>
            <consortium name="Ensembl"/>
        </authorList>
    </citation>
    <scope>IDENTIFICATION</scope>
</reference>
<protein>
    <submittedName>
        <fullName evidence="12">Si:dkey-40c11.2</fullName>
    </submittedName>
</protein>
<dbReference type="Gene3D" id="2.30.30.40">
    <property type="entry name" value="SH3 Domains"/>
    <property type="match status" value="1"/>
</dbReference>
<feature type="compositionally biased region" description="Polar residues" evidence="9">
    <location>
        <begin position="394"/>
        <end position="418"/>
    </location>
</feature>
<organism evidence="12 13">
    <name type="scientific">Paramormyrops kingsleyae</name>
    <dbReference type="NCBI Taxonomy" id="1676925"/>
    <lineage>
        <taxon>Eukaryota</taxon>
        <taxon>Metazoa</taxon>
        <taxon>Chordata</taxon>
        <taxon>Craniata</taxon>
        <taxon>Vertebrata</taxon>
        <taxon>Euteleostomi</taxon>
        <taxon>Actinopterygii</taxon>
        <taxon>Neopterygii</taxon>
        <taxon>Teleostei</taxon>
        <taxon>Osteoglossocephala</taxon>
        <taxon>Osteoglossomorpha</taxon>
        <taxon>Osteoglossiformes</taxon>
        <taxon>Mormyridae</taxon>
        <taxon>Paramormyrops</taxon>
    </lineage>
</organism>
<dbReference type="InterPro" id="IPR001452">
    <property type="entry name" value="SH3_domain"/>
</dbReference>
<evidence type="ECO:0000256" key="7">
    <source>
        <dbReference type="ARBA" id="ARBA00023212"/>
    </source>
</evidence>
<evidence type="ECO:0000256" key="8">
    <source>
        <dbReference type="PROSITE-ProRule" id="PRU00192"/>
    </source>
</evidence>
<keyword evidence="5" id="KW-0175">Coiled coil</keyword>
<dbReference type="GO" id="GO:0030425">
    <property type="term" value="C:dendrite"/>
    <property type="evidence" value="ECO:0007669"/>
    <property type="project" value="TreeGrafter"/>
</dbReference>
<sequence>MNPINLDTYSLSLLTAKEDILNPRSSTSWALFTYDGVTNNLKLSDSGAGSVSELAGKFQESRPLYGLCRIEAKPSVPRIVMITWVGEGVDECRRTECVSHVPAIKAFFKEAHAFVSATKPEDVTEEKICEAASNISAPAERVKRNPRITDKEELVGTNYRKTNAAMEIRRINRDSFWARAEREEEERKEDERRRASEDRRRWERERILQERREAEERDRKMEEKLQMIEEQRKMQGKLETEIRKQEKTRWEQQQREHEEDMRVRFRRSESIEKAAEAAVLVSQRSMNPREFFRQLSSSSSGIPPSPDSPRTAKPPFRRYQRSLTDTAFIFGKSDSSLPSSPRSPNAFSPFSRTPKSPFNQPMSPTSPSQPDTSFRPINSPPQRRAPLLSPPISPQRSCPTSSLPSLPASKTVTSQSPLPHSPVLVKAEDSGQPSGVPSSPSFSTSSARPSAPSASPDLLTSLYRSHPDPCSTPGSLGAIALAEDQNDSPPMAIHLHPEVMHTAYRTLTDLEAETDSDMAAKDNMHITPMTKEDTEGEAGSLELEASMELNDLLENHTYALENEESVSSGISLLTNLESTAVNMQEDSNMEEKTSLIQDPVYNSTESRQRVEYLVPALDVTPREASETETKLLEEQSWTEPIKIGGERVEDEEMIQTATVMHLSTISEEPVYFERREVEEEHEAVHDPQLEPIIPEEIMGADDARLTMLQEVEVLQAKGMTDENWGQTENGLTEEDDGTDLSLSPTGMEKNLHEISQELEMISYAIRRDGSEDDSTEEMIEYEKSSPHGQMCVRALYDYQAEDETELSLEPGDIISAVETVDKSWWRGCSKDGRQGLFPANYVETI</sequence>
<evidence type="ECO:0000259" key="11">
    <source>
        <dbReference type="PROSITE" id="PS51263"/>
    </source>
</evidence>
<dbReference type="SUPFAM" id="SSF55753">
    <property type="entry name" value="Actin depolymerizing proteins"/>
    <property type="match status" value="1"/>
</dbReference>
<dbReference type="PROSITE" id="PS51263">
    <property type="entry name" value="ADF_H"/>
    <property type="match status" value="1"/>
</dbReference>
<dbReference type="GO" id="GO:0048812">
    <property type="term" value="P:neuron projection morphogenesis"/>
    <property type="evidence" value="ECO:0007669"/>
    <property type="project" value="TreeGrafter"/>
</dbReference>
<dbReference type="GO" id="GO:0030864">
    <property type="term" value="C:cortical actin cytoskeleton"/>
    <property type="evidence" value="ECO:0007669"/>
    <property type="project" value="TreeGrafter"/>
</dbReference>
<evidence type="ECO:0000256" key="5">
    <source>
        <dbReference type="ARBA" id="ARBA00023054"/>
    </source>
</evidence>